<accession>A0A9D9HUK3</accession>
<gene>
    <name evidence="1" type="ORF">IAA73_07550</name>
</gene>
<evidence type="ECO:0000313" key="2">
    <source>
        <dbReference type="Proteomes" id="UP000823641"/>
    </source>
</evidence>
<dbReference type="AlphaFoldDB" id="A0A9D9HUK3"/>
<protein>
    <submittedName>
        <fullName evidence="1">Uncharacterized protein</fullName>
    </submittedName>
</protein>
<name>A0A9D9HUK3_9BACT</name>
<comment type="caution">
    <text evidence="1">The sequence shown here is derived from an EMBL/GenBank/DDBJ whole genome shotgun (WGS) entry which is preliminary data.</text>
</comment>
<dbReference type="Proteomes" id="UP000823641">
    <property type="component" value="Unassembled WGS sequence"/>
</dbReference>
<reference evidence="1" key="2">
    <citation type="journal article" date="2021" name="PeerJ">
        <title>Extensive microbial diversity within the chicken gut microbiome revealed by metagenomics and culture.</title>
        <authorList>
            <person name="Gilroy R."/>
            <person name="Ravi A."/>
            <person name="Getino M."/>
            <person name="Pursley I."/>
            <person name="Horton D.L."/>
            <person name="Alikhan N.F."/>
            <person name="Baker D."/>
            <person name="Gharbi K."/>
            <person name="Hall N."/>
            <person name="Watson M."/>
            <person name="Adriaenssens E.M."/>
            <person name="Foster-Nyarko E."/>
            <person name="Jarju S."/>
            <person name="Secka A."/>
            <person name="Antonio M."/>
            <person name="Oren A."/>
            <person name="Chaudhuri R.R."/>
            <person name="La Ragione R."/>
            <person name="Hildebrand F."/>
            <person name="Pallen M.J."/>
        </authorList>
    </citation>
    <scope>NUCLEOTIDE SEQUENCE</scope>
    <source>
        <strain evidence="1">G3-3990</strain>
    </source>
</reference>
<sequence>MTHDISHCTGEGCQIKEGCVRCLAHQELDGTEDNPFSNIDPAVYRVGRRCYYKKE</sequence>
<evidence type="ECO:0000313" key="1">
    <source>
        <dbReference type="EMBL" id="MBO8460168.1"/>
    </source>
</evidence>
<dbReference type="EMBL" id="JADIMG010000072">
    <property type="protein sequence ID" value="MBO8460168.1"/>
    <property type="molecule type" value="Genomic_DNA"/>
</dbReference>
<reference evidence="1" key="1">
    <citation type="submission" date="2020-10" db="EMBL/GenBank/DDBJ databases">
        <authorList>
            <person name="Gilroy R."/>
        </authorList>
    </citation>
    <scope>NUCLEOTIDE SEQUENCE</scope>
    <source>
        <strain evidence="1">G3-3990</strain>
    </source>
</reference>
<organism evidence="1 2">
    <name type="scientific">Candidatus Gallipaludibacter merdavium</name>
    <dbReference type="NCBI Taxonomy" id="2840839"/>
    <lineage>
        <taxon>Bacteria</taxon>
        <taxon>Pseudomonadati</taxon>
        <taxon>Bacteroidota</taxon>
        <taxon>Bacteroidia</taxon>
        <taxon>Bacteroidales</taxon>
        <taxon>Candidatus Gallipaludibacter</taxon>
    </lineage>
</organism>
<proteinExistence type="predicted"/>